<dbReference type="AlphaFoldDB" id="A0A5J4PIE9"/>
<evidence type="ECO:0008006" key="2">
    <source>
        <dbReference type="Google" id="ProtNLM"/>
    </source>
</evidence>
<protein>
    <recommendedName>
        <fullName evidence="2">DUF2442 domain-containing protein</fullName>
    </recommendedName>
</protein>
<proteinExistence type="predicted"/>
<accession>A0A5J4PIE9</accession>
<dbReference type="InterPro" id="IPR036782">
    <property type="entry name" value="NE0471-like_N"/>
</dbReference>
<evidence type="ECO:0000313" key="1">
    <source>
        <dbReference type="EMBL" id="KAA6309062.1"/>
    </source>
</evidence>
<name>A0A5J4PIE9_9ZZZZ</name>
<feature type="non-terminal residue" evidence="1">
    <location>
        <position position="1"/>
    </location>
</feature>
<dbReference type="EMBL" id="SNRY01008145">
    <property type="protein sequence ID" value="KAA6309062.1"/>
    <property type="molecule type" value="Genomic_DNA"/>
</dbReference>
<dbReference type="Gene3D" id="3.30.2020.10">
    <property type="entry name" value="NE0471-like N-terminal domain"/>
    <property type="match status" value="1"/>
</dbReference>
<organism evidence="1">
    <name type="scientific">termite gut metagenome</name>
    <dbReference type="NCBI Taxonomy" id="433724"/>
    <lineage>
        <taxon>unclassified sequences</taxon>
        <taxon>metagenomes</taxon>
        <taxon>organismal metagenomes</taxon>
    </lineage>
</organism>
<gene>
    <name evidence="1" type="ORF">EZS27_039375</name>
</gene>
<sequence>NGIMYLAVKEVIPQNNYMLLLTFENGEKKQFDFKPYLNIGIFKDLIDIDMFNSVKVRFDTIEWKNEADFDPETLYYNSVPVSI</sequence>
<dbReference type="InterPro" id="IPR018841">
    <property type="entry name" value="DUF2442"/>
</dbReference>
<dbReference type="SUPFAM" id="SSF143880">
    <property type="entry name" value="NE0471 N-terminal domain-like"/>
    <property type="match status" value="1"/>
</dbReference>
<comment type="caution">
    <text evidence="1">The sequence shown here is derived from an EMBL/GenBank/DDBJ whole genome shotgun (WGS) entry which is preliminary data.</text>
</comment>
<reference evidence="1" key="1">
    <citation type="submission" date="2019-03" db="EMBL/GenBank/DDBJ databases">
        <title>Single cell metagenomics reveals metabolic interactions within the superorganism composed of flagellate Streblomastix strix and complex community of Bacteroidetes bacteria on its surface.</title>
        <authorList>
            <person name="Treitli S.C."/>
            <person name="Kolisko M."/>
            <person name="Husnik F."/>
            <person name="Keeling P."/>
            <person name="Hampl V."/>
        </authorList>
    </citation>
    <scope>NUCLEOTIDE SEQUENCE</scope>
    <source>
        <strain evidence="1">STM</strain>
    </source>
</reference>
<dbReference type="Pfam" id="PF10387">
    <property type="entry name" value="DUF2442"/>
    <property type="match status" value="1"/>
</dbReference>